<dbReference type="PANTHER" id="PTHR33608:SF3">
    <property type="entry name" value="SLR2013 PROTEIN"/>
    <property type="match status" value="1"/>
</dbReference>
<keyword evidence="1" id="KW-0472">Membrane</keyword>
<dbReference type="Pfam" id="PF01882">
    <property type="entry name" value="DUF58"/>
    <property type="match status" value="1"/>
</dbReference>
<dbReference type="InterPro" id="IPR002881">
    <property type="entry name" value="DUF58"/>
</dbReference>
<keyword evidence="4" id="KW-1185">Reference proteome</keyword>
<keyword evidence="1" id="KW-0812">Transmembrane</keyword>
<keyword evidence="1" id="KW-1133">Transmembrane helix</keyword>
<feature type="domain" description="DUF58" evidence="2">
    <location>
        <begin position="190"/>
        <end position="355"/>
    </location>
</feature>
<accession>A0ABW5N0I1</accession>
<name>A0ABW5N0I1_9FLAO</name>
<evidence type="ECO:0000313" key="3">
    <source>
        <dbReference type="EMBL" id="MFD2588271.1"/>
    </source>
</evidence>
<dbReference type="RefSeq" id="WP_377767798.1">
    <property type="nucleotide sequence ID" value="NZ_JBHULB010000076.1"/>
</dbReference>
<protein>
    <submittedName>
        <fullName evidence="3">DUF58 domain-containing protein</fullName>
    </submittedName>
</protein>
<proteinExistence type="predicted"/>
<gene>
    <name evidence="3" type="ORF">ACFSQJ_15125</name>
</gene>
<sequence>MVLTALILGFLLSFIFQNVLSAIRILFFVFILLIVVDFLLLFLSKGNIHAERILPDKLSNGDDNPIEIKLANKYLFKITATLIDELPFQFQKRDFGLNSEIKSGSAKSYSYKVRPTERGVYSFGSLNVFASSPLGLLSKKFTFDTSKEIPVYPSFLQLRKYDLIAFTNRLFEYGLKKIRRIGHTMEFEQIKDYIQGDDIRNINWKATAKKGQLMVNQFQDEKSQPIYSVIDKGRVMKMPFDELSLLDYAINATLVISNIALKKNDKAGMFSFSNSIENRVAAERRSSQMNLILETLYNLETNFVESDFSRLYIDIKRNLNQRSLILLYTNFETLDALNRQLPYLQAISKQHLLVVIFFENTELLEFADKKAESTQQIFEQTIAEKFIYEKKLIVNELRKYGIQTILTKPENLTINTINKYLEIKARGLI</sequence>
<comment type="caution">
    <text evidence="3">The sequence shown here is derived from an EMBL/GenBank/DDBJ whole genome shotgun (WGS) entry which is preliminary data.</text>
</comment>
<dbReference type="EMBL" id="JBHULB010000076">
    <property type="protein sequence ID" value="MFD2588271.1"/>
    <property type="molecule type" value="Genomic_DNA"/>
</dbReference>
<evidence type="ECO:0000259" key="2">
    <source>
        <dbReference type="Pfam" id="PF01882"/>
    </source>
</evidence>
<dbReference type="PANTHER" id="PTHR33608">
    <property type="entry name" value="BLL2464 PROTEIN"/>
    <property type="match status" value="1"/>
</dbReference>
<evidence type="ECO:0000313" key="4">
    <source>
        <dbReference type="Proteomes" id="UP001597526"/>
    </source>
</evidence>
<feature type="transmembrane region" description="Helical" evidence="1">
    <location>
        <begin position="27"/>
        <end position="44"/>
    </location>
</feature>
<dbReference type="Proteomes" id="UP001597526">
    <property type="component" value="Unassembled WGS sequence"/>
</dbReference>
<organism evidence="3 4">
    <name type="scientific">Croceitalea marina</name>
    <dbReference type="NCBI Taxonomy" id="1775166"/>
    <lineage>
        <taxon>Bacteria</taxon>
        <taxon>Pseudomonadati</taxon>
        <taxon>Bacteroidota</taxon>
        <taxon>Flavobacteriia</taxon>
        <taxon>Flavobacteriales</taxon>
        <taxon>Flavobacteriaceae</taxon>
        <taxon>Croceitalea</taxon>
    </lineage>
</organism>
<evidence type="ECO:0000256" key="1">
    <source>
        <dbReference type="SAM" id="Phobius"/>
    </source>
</evidence>
<reference evidence="4" key="1">
    <citation type="journal article" date="2019" name="Int. J. Syst. Evol. Microbiol.">
        <title>The Global Catalogue of Microorganisms (GCM) 10K type strain sequencing project: providing services to taxonomists for standard genome sequencing and annotation.</title>
        <authorList>
            <consortium name="The Broad Institute Genomics Platform"/>
            <consortium name="The Broad Institute Genome Sequencing Center for Infectious Disease"/>
            <person name="Wu L."/>
            <person name="Ma J."/>
        </authorList>
    </citation>
    <scope>NUCLEOTIDE SEQUENCE [LARGE SCALE GENOMIC DNA]</scope>
    <source>
        <strain evidence="4">KCTC 52368</strain>
    </source>
</reference>